<proteinExistence type="predicted"/>
<evidence type="ECO:0000313" key="2">
    <source>
        <dbReference type="Proteomes" id="UP000233469"/>
    </source>
</evidence>
<dbReference type="AlphaFoldDB" id="A0A2N1NWE3"/>
<comment type="caution">
    <text evidence="1">The sequence shown here is derived from an EMBL/GenBank/DDBJ whole genome shotgun (WGS) entry which is preliminary data.</text>
</comment>
<dbReference type="Proteomes" id="UP000233469">
    <property type="component" value="Unassembled WGS sequence"/>
</dbReference>
<reference evidence="1 2" key="1">
    <citation type="submission" date="2016-04" db="EMBL/GenBank/DDBJ databases">
        <title>Genome analyses suggest a sexual origin of heterokaryosis in a supposedly ancient asexual fungus.</title>
        <authorList>
            <person name="Ropars J."/>
            <person name="Sedzielewska K."/>
            <person name="Noel J."/>
            <person name="Charron P."/>
            <person name="Farinelli L."/>
            <person name="Marton T."/>
            <person name="Kruger M."/>
            <person name="Pelin A."/>
            <person name="Brachmann A."/>
            <person name="Corradi N."/>
        </authorList>
    </citation>
    <scope>NUCLEOTIDE SEQUENCE [LARGE SCALE GENOMIC DNA]</scope>
    <source>
        <strain evidence="1 2">C2</strain>
    </source>
</reference>
<gene>
    <name evidence="1" type="ORF">RhiirC2_770450</name>
</gene>
<evidence type="ECO:0000313" key="1">
    <source>
        <dbReference type="EMBL" id="PKK78230.1"/>
    </source>
</evidence>
<dbReference type="EMBL" id="LLXL01000091">
    <property type="protein sequence ID" value="PKK78230.1"/>
    <property type="molecule type" value="Genomic_DNA"/>
</dbReference>
<reference evidence="1 2" key="2">
    <citation type="submission" date="2017-10" db="EMBL/GenBank/DDBJ databases">
        <title>Extensive intraspecific genome diversity in a model arbuscular mycorrhizal fungus.</title>
        <authorList>
            <person name="Chen E.C.H."/>
            <person name="Morin E."/>
            <person name="Baudet D."/>
            <person name="Noel J."/>
            <person name="Ndikumana S."/>
            <person name="Charron P."/>
            <person name="St-Onge C."/>
            <person name="Giorgi J."/>
            <person name="Grigoriev I.V."/>
            <person name="Roux C."/>
            <person name="Martin F.M."/>
            <person name="Corradi N."/>
        </authorList>
    </citation>
    <scope>NUCLEOTIDE SEQUENCE [LARGE SCALE GENOMIC DNA]</scope>
    <source>
        <strain evidence="1 2">C2</strain>
    </source>
</reference>
<name>A0A2N1NWE3_9GLOM</name>
<accession>A0A2N1NWE3</accession>
<organism evidence="1 2">
    <name type="scientific">Rhizophagus irregularis</name>
    <dbReference type="NCBI Taxonomy" id="588596"/>
    <lineage>
        <taxon>Eukaryota</taxon>
        <taxon>Fungi</taxon>
        <taxon>Fungi incertae sedis</taxon>
        <taxon>Mucoromycota</taxon>
        <taxon>Glomeromycotina</taxon>
        <taxon>Glomeromycetes</taxon>
        <taxon>Glomerales</taxon>
        <taxon>Glomeraceae</taxon>
        <taxon>Rhizophagus</taxon>
    </lineage>
</organism>
<sequence length="109" mass="12547">MSETSTSYTPASTSTTVARNETVSLVEEIKKYKTESLIEYLRKEEDLGLDDDDLLTDFAKECKDKKLKAFSSYLSLSEVLEYGLNSNIFVFFWNPSFEFGLKQNPRHLL</sequence>
<protein>
    <submittedName>
        <fullName evidence="1">Uncharacterized protein</fullName>
    </submittedName>
</protein>